<dbReference type="EnsemblMetazoa" id="Aqu2.1.36548_001">
    <property type="protein sequence ID" value="Aqu2.1.36548_001"/>
    <property type="gene ID" value="Aqu2.1.36548"/>
</dbReference>
<evidence type="ECO:0000313" key="7">
    <source>
        <dbReference type="EnsemblMetazoa" id="Aqu2.1.36548_001"/>
    </source>
</evidence>
<organism evidence="7">
    <name type="scientific">Amphimedon queenslandica</name>
    <name type="common">Sponge</name>
    <dbReference type="NCBI Taxonomy" id="400682"/>
    <lineage>
        <taxon>Eukaryota</taxon>
        <taxon>Metazoa</taxon>
        <taxon>Porifera</taxon>
        <taxon>Demospongiae</taxon>
        <taxon>Heteroscleromorpha</taxon>
        <taxon>Haplosclerida</taxon>
        <taxon>Niphatidae</taxon>
        <taxon>Amphimedon</taxon>
    </lineage>
</organism>
<reference evidence="7" key="1">
    <citation type="submission" date="2017-05" db="UniProtKB">
        <authorList>
            <consortium name="EnsemblMetazoa"/>
        </authorList>
    </citation>
    <scope>IDENTIFICATION</scope>
</reference>
<dbReference type="PANTHER" id="PTHR21496">
    <property type="entry name" value="FERREDOXIN-RELATED"/>
    <property type="match status" value="1"/>
</dbReference>
<evidence type="ECO:0000256" key="3">
    <source>
        <dbReference type="ARBA" id="ARBA00023004"/>
    </source>
</evidence>
<protein>
    <recommendedName>
        <fullName evidence="6">Rieske domain-containing protein</fullName>
    </recommendedName>
</protein>
<dbReference type="PROSITE" id="PS51296">
    <property type="entry name" value="RIESKE"/>
    <property type="match status" value="1"/>
</dbReference>
<dbReference type="InParanoid" id="A0A1X7V979"/>
<dbReference type="AlphaFoldDB" id="A0A1X7V979"/>
<dbReference type="Gene3D" id="2.102.10.10">
    <property type="entry name" value="Rieske [2Fe-2S] iron-sulphur domain"/>
    <property type="match status" value="1"/>
</dbReference>
<dbReference type="eggNOG" id="ENOG502S06W">
    <property type="taxonomic scope" value="Eukaryota"/>
</dbReference>
<evidence type="ECO:0000259" key="6">
    <source>
        <dbReference type="PROSITE" id="PS51296"/>
    </source>
</evidence>
<sequence length="206" mass="23516">MAAQSEYVFAGKLSDLKSSRKQRVTVSDRVLALFYANGQVYALDHFCYHTGGPLSLGDIEDSHGRMCIICPWHKHSITLDTGESLYTAIDPFNPRNIKHNCSKGVKQRTHSVRIEGDDILVKLSDVTEKVFESDRYFTEEYKVFMENVIKDPILVKKDPLGVPLHSNRTDLKGFKNNIIMKKDKAHYNPTQHTGIHNEMHEGQNKK</sequence>
<name>A0A1X7V979_AMPQE</name>
<dbReference type="SUPFAM" id="SSF50022">
    <property type="entry name" value="ISP domain"/>
    <property type="match status" value="1"/>
</dbReference>
<comment type="cofactor">
    <cofactor evidence="5">
        <name>[2Fe-2S] cluster</name>
        <dbReference type="ChEBI" id="CHEBI:190135"/>
    </cofactor>
</comment>
<keyword evidence="3" id="KW-0408">Iron</keyword>
<dbReference type="InterPro" id="IPR017941">
    <property type="entry name" value="Rieske_2Fe-2S"/>
</dbReference>
<keyword evidence="4" id="KW-0411">Iron-sulfur</keyword>
<dbReference type="Pfam" id="PF22543">
    <property type="entry name" value="Rieske_4"/>
    <property type="match status" value="1"/>
</dbReference>
<dbReference type="OrthoDB" id="426882at2759"/>
<dbReference type="InterPro" id="IPR036922">
    <property type="entry name" value="Rieske_2Fe-2S_sf"/>
</dbReference>
<proteinExistence type="predicted"/>
<feature type="domain" description="Rieske" evidence="6">
    <location>
        <begin position="8"/>
        <end position="121"/>
    </location>
</feature>
<dbReference type="GO" id="GO:0046872">
    <property type="term" value="F:metal ion binding"/>
    <property type="evidence" value="ECO:0007669"/>
    <property type="project" value="UniProtKB-KW"/>
</dbReference>
<dbReference type="GO" id="GO:0051537">
    <property type="term" value="F:2 iron, 2 sulfur cluster binding"/>
    <property type="evidence" value="ECO:0007669"/>
    <property type="project" value="UniProtKB-KW"/>
</dbReference>
<accession>A0A1X7V979</accession>
<keyword evidence="1" id="KW-0001">2Fe-2S</keyword>
<dbReference type="PANTHER" id="PTHR21496:SF0">
    <property type="entry name" value="RIESKE DOMAIN-CONTAINING PROTEIN"/>
    <property type="match status" value="1"/>
</dbReference>
<dbReference type="InterPro" id="IPR054716">
    <property type="entry name" value="Sol_Rieske_ferrdox_dom"/>
</dbReference>
<evidence type="ECO:0000256" key="1">
    <source>
        <dbReference type="ARBA" id="ARBA00022714"/>
    </source>
</evidence>
<evidence type="ECO:0000256" key="5">
    <source>
        <dbReference type="ARBA" id="ARBA00034078"/>
    </source>
</evidence>
<keyword evidence="2" id="KW-0479">Metal-binding</keyword>
<evidence type="ECO:0000256" key="2">
    <source>
        <dbReference type="ARBA" id="ARBA00022723"/>
    </source>
</evidence>
<evidence type="ECO:0000256" key="4">
    <source>
        <dbReference type="ARBA" id="ARBA00023014"/>
    </source>
</evidence>